<evidence type="ECO:0008006" key="7">
    <source>
        <dbReference type="Google" id="ProtNLM"/>
    </source>
</evidence>
<dbReference type="PANTHER" id="PTHR43767">
    <property type="entry name" value="LONG-CHAIN-FATTY-ACID--COA LIGASE"/>
    <property type="match status" value="1"/>
</dbReference>
<dbReference type="GO" id="GO:0016878">
    <property type="term" value="F:acid-thiol ligase activity"/>
    <property type="evidence" value="ECO:0007669"/>
    <property type="project" value="UniProtKB-ARBA"/>
</dbReference>
<proteinExistence type="inferred from homology"/>
<dbReference type="Proteomes" id="UP000217785">
    <property type="component" value="Unassembled WGS sequence"/>
</dbReference>
<sequence>MNANGITIHGVLERNARKYPDKEAFISATNRLTYAKMNETCNRIARYLQDRGLRKGDRVAVMSRNNEHFFYAYFSLIKLGAIPMSINIRLTSNELEVILRNSNAAGIFYEKELLQTVQSLTQSFPLQHTFCIQDTAQEAESYSEDNLNLPIDSREVCEILFTSGTTGVPKGVLFNHERILSIAYGISIEFQLTRNDRMLTIMPLSHSAPLNTFFISGLYCGCTHVLSDFTPQAFLEWIHKEKVTFVFAAPVAYLMAAKDPRLQQYDLSSIRVFAYGGGPLALVSYERVREAFQNDNFFQVYGLTEAGPNGSLLRPEEHLTKAGSIGKNTAVNMEFRVVRADGSETAPGEFGEIILSGDSLMLAYDNNPQATTETIRDGWVYTGDIAYRDEDGYVYIVDRKKDVIISGGVNIYPREIEEVLAKHPAVLESCVIGVPHEEWGETVKAVVVPKAEVTEEELREFVAGHLADYKCPRLYSFVQELPRNASGKILKQQVKKM</sequence>
<comment type="similarity">
    <text evidence="1">Belongs to the ATP-dependent AMP-binding enzyme family.</text>
</comment>
<dbReference type="InterPro" id="IPR025110">
    <property type="entry name" value="AMP-bd_C"/>
</dbReference>
<evidence type="ECO:0000259" key="4">
    <source>
        <dbReference type="Pfam" id="PF13193"/>
    </source>
</evidence>
<keyword evidence="2" id="KW-0436">Ligase</keyword>
<dbReference type="InterPro" id="IPR042099">
    <property type="entry name" value="ANL_N_sf"/>
</dbReference>
<dbReference type="AlphaFoldDB" id="A0A292YTU3"/>
<dbReference type="Pfam" id="PF13193">
    <property type="entry name" value="AMP-binding_C"/>
    <property type="match status" value="1"/>
</dbReference>
<protein>
    <recommendedName>
        <fullName evidence="7">O-succinylbenzoate--CoA ligase</fullName>
    </recommendedName>
</protein>
<comment type="caution">
    <text evidence="5">The sequence shown here is derived from an EMBL/GenBank/DDBJ whole genome shotgun (WGS) entry which is preliminary data.</text>
</comment>
<organism evidence="5 6">
    <name type="scientific">Effusibacillus lacus</name>
    <dbReference type="NCBI Taxonomy" id="1348429"/>
    <lineage>
        <taxon>Bacteria</taxon>
        <taxon>Bacillati</taxon>
        <taxon>Bacillota</taxon>
        <taxon>Bacilli</taxon>
        <taxon>Bacillales</taxon>
        <taxon>Alicyclobacillaceae</taxon>
        <taxon>Effusibacillus</taxon>
    </lineage>
</organism>
<keyword evidence="6" id="KW-1185">Reference proteome</keyword>
<dbReference type="PANTHER" id="PTHR43767:SF1">
    <property type="entry name" value="NONRIBOSOMAL PEPTIDE SYNTHASE PES1 (EUROFUNG)-RELATED"/>
    <property type="match status" value="1"/>
</dbReference>
<dbReference type="Pfam" id="PF00501">
    <property type="entry name" value="AMP-binding"/>
    <property type="match status" value="1"/>
</dbReference>
<dbReference type="InterPro" id="IPR050237">
    <property type="entry name" value="ATP-dep_AMP-bd_enzyme"/>
</dbReference>
<dbReference type="EMBL" id="BDUF01000109">
    <property type="protein sequence ID" value="GAX91910.1"/>
    <property type="molecule type" value="Genomic_DNA"/>
</dbReference>
<evidence type="ECO:0000256" key="1">
    <source>
        <dbReference type="ARBA" id="ARBA00006432"/>
    </source>
</evidence>
<evidence type="ECO:0000313" key="5">
    <source>
        <dbReference type="EMBL" id="GAX91910.1"/>
    </source>
</evidence>
<dbReference type="InterPro" id="IPR045851">
    <property type="entry name" value="AMP-bd_C_sf"/>
</dbReference>
<dbReference type="SUPFAM" id="SSF56801">
    <property type="entry name" value="Acetyl-CoA synthetase-like"/>
    <property type="match status" value="1"/>
</dbReference>
<dbReference type="Gene3D" id="3.40.50.12780">
    <property type="entry name" value="N-terminal domain of ligase-like"/>
    <property type="match status" value="1"/>
</dbReference>
<name>A0A292YTU3_9BACL</name>
<gene>
    <name evidence="5" type="ORF">EFBL_3601</name>
</gene>
<dbReference type="Gene3D" id="3.30.300.30">
    <property type="match status" value="1"/>
</dbReference>
<evidence type="ECO:0000259" key="3">
    <source>
        <dbReference type="Pfam" id="PF00501"/>
    </source>
</evidence>
<dbReference type="OrthoDB" id="9765680at2"/>
<feature type="domain" description="AMP-binding enzyme C-terminal" evidence="4">
    <location>
        <begin position="415"/>
        <end position="488"/>
    </location>
</feature>
<reference evidence="6" key="1">
    <citation type="submission" date="2017-07" db="EMBL/GenBank/DDBJ databases">
        <title>Draft genome sequence of Effusibacillus lacus strain skLN1.</title>
        <authorList>
            <person name="Watanabe M."/>
            <person name="Kojima H."/>
            <person name="Fukui M."/>
        </authorList>
    </citation>
    <scope>NUCLEOTIDE SEQUENCE [LARGE SCALE GENOMIC DNA]</scope>
    <source>
        <strain evidence="6">skLN1</strain>
    </source>
</reference>
<dbReference type="NCBIfam" id="NF004837">
    <property type="entry name" value="PRK06187.1"/>
    <property type="match status" value="1"/>
</dbReference>
<accession>A0A292YTU3</accession>
<dbReference type="PROSITE" id="PS00455">
    <property type="entry name" value="AMP_BINDING"/>
    <property type="match status" value="1"/>
</dbReference>
<dbReference type="FunFam" id="3.30.300.30:FF:000008">
    <property type="entry name" value="2,3-dihydroxybenzoate-AMP ligase"/>
    <property type="match status" value="1"/>
</dbReference>
<dbReference type="InterPro" id="IPR020845">
    <property type="entry name" value="AMP-binding_CS"/>
</dbReference>
<dbReference type="RefSeq" id="WP_096184134.1">
    <property type="nucleotide sequence ID" value="NZ_BDUF01000109.1"/>
</dbReference>
<feature type="domain" description="AMP-dependent synthetase/ligase" evidence="3">
    <location>
        <begin position="12"/>
        <end position="364"/>
    </location>
</feature>
<dbReference type="InterPro" id="IPR000873">
    <property type="entry name" value="AMP-dep_synth/lig_dom"/>
</dbReference>
<evidence type="ECO:0000313" key="6">
    <source>
        <dbReference type="Proteomes" id="UP000217785"/>
    </source>
</evidence>
<evidence type="ECO:0000256" key="2">
    <source>
        <dbReference type="ARBA" id="ARBA00022598"/>
    </source>
</evidence>